<feature type="compositionally biased region" description="Acidic residues" evidence="1">
    <location>
        <begin position="16"/>
        <end position="27"/>
    </location>
</feature>
<evidence type="ECO:0000313" key="3">
    <source>
        <dbReference type="Proteomes" id="UP000006753"/>
    </source>
</evidence>
<reference evidence="2 3" key="1">
    <citation type="journal article" date="2012" name="BMC Genomics">
        <title>Sequencing the genome of Marssonina brunnea reveals fungus-poplar co-evolution.</title>
        <authorList>
            <person name="Zhu S."/>
            <person name="Cao Y.-Z."/>
            <person name="Jiang C."/>
            <person name="Tan B.-Y."/>
            <person name="Wang Z."/>
            <person name="Feng S."/>
            <person name="Zhang L."/>
            <person name="Su X.-H."/>
            <person name="Brejova B."/>
            <person name="Vinar T."/>
            <person name="Xu M."/>
            <person name="Wang M.-X."/>
            <person name="Zhang S.-G."/>
            <person name="Huang M.-R."/>
            <person name="Wu R."/>
            <person name="Zhou Y."/>
        </authorList>
    </citation>
    <scope>NUCLEOTIDE SEQUENCE [LARGE SCALE GENOMIC DNA]</scope>
    <source>
        <strain evidence="2 3">MB_m1</strain>
    </source>
</reference>
<dbReference type="OrthoDB" id="3438854at2759"/>
<dbReference type="GeneID" id="18760779"/>
<protein>
    <submittedName>
        <fullName evidence="2">Uncharacterized protein</fullName>
    </submittedName>
</protein>
<dbReference type="Proteomes" id="UP000006753">
    <property type="component" value="Unassembled WGS sequence"/>
</dbReference>
<evidence type="ECO:0000256" key="1">
    <source>
        <dbReference type="SAM" id="MobiDB-lite"/>
    </source>
</evidence>
<accession>K1WXJ7</accession>
<proteinExistence type="predicted"/>
<keyword evidence="3" id="KW-1185">Reference proteome</keyword>
<dbReference type="HOGENOM" id="CLU_1787230_0_0_1"/>
<feature type="compositionally biased region" description="Basic and acidic residues" evidence="1">
    <location>
        <begin position="1"/>
        <end position="14"/>
    </location>
</feature>
<organism evidence="2 3">
    <name type="scientific">Marssonina brunnea f. sp. multigermtubi (strain MB_m1)</name>
    <name type="common">Marssonina leaf spot fungus</name>
    <dbReference type="NCBI Taxonomy" id="1072389"/>
    <lineage>
        <taxon>Eukaryota</taxon>
        <taxon>Fungi</taxon>
        <taxon>Dikarya</taxon>
        <taxon>Ascomycota</taxon>
        <taxon>Pezizomycotina</taxon>
        <taxon>Leotiomycetes</taxon>
        <taxon>Helotiales</taxon>
        <taxon>Drepanopezizaceae</taxon>
        <taxon>Drepanopeziza</taxon>
    </lineage>
</organism>
<name>K1WXJ7_MARBU</name>
<feature type="region of interest" description="Disordered" evidence="1">
    <location>
        <begin position="1"/>
        <end position="37"/>
    </location>
</feature>
<dbReference type="KEGG" id="mbe:MBM_04844"/>
<dbReference type="RefSeq" id="XP_007292733.1">
    <property type="nucleotide sequence ID" value="XM_007292671.1"/>
</dbReference>
<dbReference type="EMBL" id="JH921437">
    <property type="protein sequence ID" value="EKD17267.1"/>
    <property type="molecule type" value="Genomic_DNA"/>
</dbReference>
<sequence>MAPRESRKARRQESESVVEEEEEEEDSSQQTTQGDAMEVMKQASKLVEFTNARRDKKRKAIVAEHERRVKDLKTKIDTLFNNRKNRVTKSRQDLWKRLDALNMKRQNIEEQILKSMKTIEQASIKFSGELEPIFRGRINDMEMAG</sequence>
<evidence type="ECO:0000313" key="2">
    <source>
        <dbReference type="EMBL" id="EKD17267.1"/>
    </source>
</evidence>
<dbReference type="AlphaFoldDB" id="K1WXJ7"/>
<dbReference type="OMA" id="HERRVKD"/>
<gene>
    <name evidence="2" type="ORF">MBM_04844</name>
</gene>
<dbReference type="InParanoid" id="K1WXJ7"/>